<dbReference type="EMBL" id="JAEKNR010000209">
    <property type="protein sequence ID" value="MBJ7600503.1"/>
    <property type="molecule type" value="Genomic_DNA"/>
</dbReference>
<gene>
    <name evidence="1" type="ORF">JF922_20845</name>
</gene>
<evidence type="ECO:0000313" key="1">
    <source>
        <dbReference type="EMBL" id="MBJ7600503.1"/>
    </source>
</evidence>
<dbReference type="Proteomes" id="UP000612893">
    <property type="component" value="Unassembled WGS sequence"/>
</dbReference>
<organism evidence="1 2">
    <name type="scientific">Candidatus Nephthysia bennettiae</name>
    <dbReference type="NCBI Taxonomy" id="3127016"/>
    <lineage>
        <taxon>Bacteria</taxon>
        <taxon>Bacillati</taxon>
        <taxon>Candidatus Dormiibacterota</taxon>
        <taxon>Candidatus Dormibacteria</taxon>
        <taxon>Candidatus Dormibacterales</taxon>
        <taxon>Candidatus Dormibacteraceae</taxon>
        <taxon>Candidatus Nephthysia</taxon>
    </lineage>
</organism>
<sequence length="334" mass="35522">MGGRNDEFAAYGDLLNQNGTDLGAMIGAAYGSDAQSRFNQIWSAHNGFFVDYTIGVAKKDQAMQDKAVADLSNTYVPQFSDFISGATGLPKDAVTGLTKEHVLQTKQIVDDQAKHDWPAAYTDVRKAYAHMQMIGDAVAPAIAKKNASKFPGDPTNKGVNLRVSLNQLLQEHLYLATAATGAALGGRSDEFQAAGKALNDNGNDIGQAIGSLYGTDAQAKFNQIWSAHNGFFVDYTTGVAKQDQGMQNAAVANLSNAYVPQFADFISGATGLPKDAVTGLTKEHVLTTKAVVDAQGAKDFRASSQKDRAAAQHMQMIGDPLAAAIVQKLPQRFS</sequence>
<reference evidence="1" key="1">
    <citation type="submission" date="2020-10" db="EMBL/GenBank/DDBJ databases">
        <title>Ca. Dormibacterota MAGs.</title>
        <authorList>
            <person name="Montgomery K."/>
        </authorList>
    </citation>
    <scope>NUCLEOTIDE SEQUENCE [LARGE SCALE GENOMIC DNA]</scope>
    <source>
        <strain evidence="1">SC8812_S17_10</strain>
    </source>
</reference>
<evidence type="ECO:0000313" key="2">
    <source>
        <dbReference type="Proteomes" id="UP000612893"/>
    </source>
</evidence>
<dbReference type="RefSeq" id="WP_338204362.1">
    <property type="nucleotide sequence ID" value="NZ_JAEKNR010000209.1"/>
</dbReference>
<proteinExistence type="predicted"/>
<dbReference type="AlphaFoldDB" id="A0A934KDK1"/>
<keyword evidence="2" id="KW-1185">Reference proteome</keyword>
<protein>
    <submittedName>
        <fullName evidence="1">Uncharacterized protein</fullName>
    </submittedName>
</protein>
<accession>A0A934KDK1</accession>
<comment type="caution">
    <text evidence="1">The sequence shown here is derived from an EMBL/GenBank/DDBJ whole genome shotgun (WGS) entry which is preliminary data.</text>
</comment>
<name>A0A934KDK1_9BACT</name>